<dbReference type="SUPFAM" id="SSF51306">
    <property type="entry name" value="LexA/Signal peptidase"/>
    <property type="match status" value="1"/>
</dbReference>
<feature type="domain" description="Peptidase S24/S26A/S26B/S26C" evidence="4">
    <location>
        <begin position="19"/>
        <end position="87"/>
    </location>
</feature>
<dbReference type="InterPro" id="IPR052064">
    <property type="entry name" value="Mito_IMP1_subunit"/>
</dbReference>
<dbReference type="RefSeq" id="WP_245719094.1">
    <property type="nucleotide sequence ID" value="NZ_FMHV01000002.1"/>
</dbReference>
<dbReference type="Gene3D" id="2.10.109.10">
    <property type="entry name" value="Umud Fragment, subunit A"/>
    <property type="match status" value="1"/>
</dbReference>
<keyword evidence="3" id="KW-0472">Membrane</keyword>
<dbReference type="PANTHER" id="PTHR12383">
    <property type="entry name" value="PROTEASE FAMILY S26 MITOCHONDRIAL INNER MEMBRANE PROTEASE-RELATED"/>
    <property type="match status" value="1"/>
</dbReference>
<organism evidence="5 6">
    <name type="scientific">Micromonospora rhizosphaerae</name>
    <dbReference type="NCBI Taxonomy" id="568872"/>
    <lineage>
        <taxon>Bacteria</taxon>
        <taxon>Bacillati</taxon>
        <taxon>Actinomycetota</taxon>
        <taxon>Actinomycetes</taxon>
        <taxon>Micromonosporales</taxon>
        <taxon>Micromonosporaceae</taxon>
        <taxon>Micromonospora</taxon>
    </lineage>
</organism>
<dbReference type="EMBL" id="FMHV01000002">
    <property type="protein sequence ID" value="SCL39595.1"/>
    <property type="molecule type" value="Genomic_DNA"/>
</dbReference>
<dbReference type="InterPro" id="IPR036286">
    <property type="entry name" value="LexA/Signal_pep-like_sf"/>
</dbReference>
<dbReference type="AlphaFoldDB" id="A0A1C6TDQ5"/>
<evidence type="ECO:0000259" key="4">
    <source>
        <dbReference type="Pfam" id="PF00717"/>
    </source>
</evidence>
<comment type="subcellular location">
    <subcellularLocation>
        <location evidence="1">Membrane</location>
    </subcellularLocation>
</comment>
<name>A0A1C6TDQ5_9ACTN</name>
<gene>
    <name evidence="5" type="ORF">GA0070624_6621</name>
</gene>
<dbReference type="STRING" id="568872.GA0070624_6621"/>
<evidence type="ECO:0000256" key="1">
    <source>
        <dbReference type="ARBA" id="ARBA00004370"/>
    </source>
</evidence>
<reference evidence="6" key="1">
    <citation type="submission" date="2016-06" db="EMBL/GenBank/DDBJ databases">
        <authorList>
            <person name="Varghese N."/>
            <person name="Submissions Spin"/>
        </authorList>
    </citation>
    <scope>NUCLEOTIDE SEQUENCE [LARGE SCALE GENOMIC DNA]</scope>
    <source>
        <strain evidence="6">DSM 45431</strain>
    </source>
</reference>
<evidence type="ECO:0000313" key="5">
    <source>
        <dbReference type="EMBL" id="SCL39595.1"/>
    </source>
</evidence>
<keyword evidence="6" id="KW-1185">Reference proteome</keyword>
<evidence type="ECO:0000256" key="2">
    <source>
        <dbReference type="ARBA" id="ARBA00022801"/>
    </source>
</evidence>
<sequence length="116" mass="12705">MRAVDEPGGPELRGPLVPVLVTGPSMAPTLRHGDAVLVRTGGRAVRPGDVVLAVFRSRPELLVVKRAVRPEEGGWWVRGDNDLVADDSRAYGVADVRGRVVVRYWPRPGRVRPRPI</sequence>
<dbReference type="CDD" id="cd06462">
    <property type="entry name" value="Peptidase_S24_S26"/>
    <property type="match status" value="1"/>
</dbReference>
<accession>A0A1C6TDQ5</accession>
<dbReference type="PANTHER" id="PTHR12383:SF16">
    <property type="entry name" value="MITOCHONDRIAL INNER MEMBRANE PROTEASE SUBUNIT 1"/>
    <property type="match status" value="1"/>
</dbReference>
<proteinExistence type="predicted"/>
<dbReference type="Proteomes" id="UP000199413">
    <property type="component" value="Unassembled WGS sequence"/>
</dbReference>
<evidence type="ECO:0000313" key="6">
    <source>
        <dbReference type="Proteomes" id="UP000199413"/>
    </source>
</evidence>
<evidence type="ECO:0000256" key="3">
    <source>
        <dbReference type="ARBA" id="ARBA00023136"/>
    </source>
</evidence>
<dbReference type="GO" id="GO:0016787">
    <property type="term" value="F:hydrolase activity"/>
    <property type="evidence" value="ECO:0007669"/>
    <property type="project" value="UniProtKB-KW"/>
</dbReference>
<dbReference type="InterPro" id="IPR015927">
    <property type="entry name" value="Peptidase_S24_S26A/B/C"/>
</dbReference>
<keyword evidence="2" id="KW-0378">Hydrolase</keyword>
<dbReference type="GO" id="GO:0016020">
    <property type="term" value="C:membrane"/>
    <property type="evidence" value="ECO:0007669"/>
    <property type="project" value="UniProtKB-SubCell"/>
</dbReference>
<protein>
    <submittedName>
        <fullName evidence="5">Peptidase S24-like</fullName>
    </submittedName>
</protein>
<dbReference type="Pfam" id="PF00717">
    <property type="entry name" value="Peptidase_S24"/>
    <property type="match status" value="1"/>
</dbReference>